<comment type="caution">
    <text evidence="2">The sequence shown here is derived from an EMBL/GenBank/DDBJ whole genome shotgun (WGS) entry which is preliminary data.</text>
</comment>
<accession>A0ABQ9IRZ7</accession>
<name>A0ABQ9IRZ7_9CUCU</name>
<dbReference type="Proteomes" id="UP001162164">
    <property type="component" value="Unassembled WGS sequence"/>
</dbReference>
<feature type="compositionally biased region" description="Polar residues" evidence="1">
    <location>
        <begin position="1"/>
        <end position="12"/>
    </location>
</feature>
<sequence>MGMASATISPSFTILEIPDGQKNSNRENSHRESTRLRISTARNIPHKKPSVCAISRYCTPRPTEERSRKPEIAIETLKTKLTTTTHKKEVNSPKIRPNSVQVNSNEKAYQMIDYRLIKSPTLRRKVYSANLVARVSSPHSPTTEINNQIGMLSMKNHLPKEEEISKRYAHPETPHAGKRNIPEAINAVRNLSVNVGKQSVIVGQPHR</sequence>
<proteinExistence type="predicted"/>
<evidence type="ECO:0000256" key="1">
    <source>
        <dbReference type="SAM" id="MobiDB-lite"/>
    </source>
</evidence>
<dbReference type="EMBL" id="JAPWTJ010003033">
    <property type="protein sequence ID" value="KAJ8963576.1"/>
    <property type="molecule type" value="Genomic_DNA"/>
</dbReference>
<organism evidence="2 3">
    <name type="scientific">Molorchus minor</name>
    <dbReference type="NCBI Taxonomy" id="1323400"/>
    <lineage>
        <taxon>Eukaryota</taxon>
        <taxon>Metazoa</taxon>
        <taxon>Ecdysozoa</taxon>
        <taxon>Arthropoda</taxon>
        <taxon>Hexapoda</taxon>
        <taxon>Insecta</taxon>
        <taxon>Pterygota</taxon>
        <taxon>Neoptera</taxon>
        <taxon>Endopterygota</taxon>
        <taxon>Coleoptera</taxon>
        <taxon>Polyphaga</taxon>
        <taxon>Cucujiformia</taxon>
        <taxon>Chrysomeloidea</taxon>
        <taxon>Cerambycidae</taxon>
        <taxon>Lamiinae</taxon>
        <taxon>Monochamini</taxon>
        <taxon>Molorchus</taxon>
    </lineage>
</organism>
<feature type="region of interest" description="Disordered" evidence="1">
    <location>
        <begin position="1"/>
        <end position="36"/>
    </location>
</feature>
<evidence type="ECO:0000313" key="2">
    <source>
        <dbReference type="EMBL" id="KAJ8963576.1"/>
    </source>
</evidence>
<evidence type="ECO:0000313" key="3">
    <source>
        <dbReference type="Proteomes" id="UP001162164"/>
    </source>
</evidence>
<gene>
    <name evidence="2" type="ORF">NQ317_016619</name>
</gene>
<reference evidence="2" key="1">
    <citation type="journal article" date="2023" name="Insect Mol. Biol.">
        <title>Genome sequencing provides insights into the evolution of gene families encoding plant cell wall-degrading enzymes in longhorned beetles.</title>
        <authorList>
            <person name="Shin N.R."/>
            <person name="Okamura Y."/>
            <person name="Kirsch R."/>
            <person name="Pauchet Y."/>
        </authorList>
    </citation>
    <scope>NUCLEOTIDE SEQUENCE</scope>
    <source>
        <strain evidence="2">MMC_N1</strain>
    </source>
</reference>
<protein>
    <submittedName>
        <fullName evidence="2">Uncharacterized protein</fullName>
    </submittedName>
</protein>
<feature type="compositionally biased region" description="Basic and acidic residues" evidence="1">
    <location>
        <begin position="24"/>
        <end position="35"/>
    </location>
</feature>
<keyword evidence="3" id="KW-1185">Reference proteome</keyword>